<evidence type="ECO:0000313" key="3">
    <source>
        <dbReference type="Proteomes" id="UP000579153"/>
    </source>
</evidence>
<accession>A0A7W9GGJ1</accession>
<gene>
    <name evidence="2" type="ORF">HD596_010146</name>
</gene>
<organism evidence="2 3">
    <name type="scientific">Nonomuraea jabiensis</name>
    <dbReference type="NCBI Taxonomy" id="882448"/>
    <lineage>
        <taxon>Bacteria</taxon>
        <taxon>Bacillati</taxon>
        <taxon>Actinomycetota</taxon>
        <taxon>Actinomycetes</taxon>
        <taxon>Streptosporangiales</taxon>
        <taxon>Streptosporangiaceae</taxon>
        <taxon>Nonomuraea</taxon>
    </lineage>
</organism>
<sequence>MMLLLILFGWSEVVLSGLCGGGTCADGWYVDLLKATLVLPPFAALLFACSCLFSRRGMVGRKFQVQVLAFSVVVIVWVVALEMLRYVEDLARF</sequence>
<name>A0A7W9GGJ1_9ACTN</name>
<keyword evidence="3" id="KW-1185">Reference proteome</keyword>
<keyword evidence="1" id="KW-0812">Transmembrane</keyword>
<feature type="transmembrane region" description="Helical" evidence="1">
    <location>
        <begin position="65"/>
        <end position="87"/>
    </location>
</feature>
<evidence type="ECO:0000313" key="2">
    <source>
        <dbReference type="EMBL" id="MBB5783390.1"/>
    </source>
</evidence>
<feature type="transmembrane region" description="Helical" evidence="1">
    <location>
        <begin position="32"/>
        <end position="53"/>
    </location>
</feature>
<protein>
    <submittedName>
        <fullName evidence="2">Uncharacterized protein</fullName>
    </submittedName>
</protein>
<dbReference type="Proteomes" id="UP000579153">
    <property type="component" value="Unassembled WGS sequence"/>
</dbReference>
<reference evidence="2 3" key="1">
    <citation type="submission" date="2020-08" db="EMBL/GenBank/DDBJ databases">
        <title>Sequencing the genomes of 1000 actinobacteria strains.</title>
        <authorList>
            <person name="Klenk H.-P."/>
        </authorList>
    </citation>
    <scope>NUCLEOTIDE SEQUENCE [LARGE SCALE GENOMIC DNA]</scope>
    <source>
        <strain evidence="2 3">DSM 45507</strain>
    </source>
</reference>
<dbReference type="EMBL" id="JACHMB010000001">
    <property type="protein sequence ID" value="MBB5783390.1"/>
    <property type="molecule type" value="Genomic_DNA"/>
</dbReference>
<dbReference type="RefSeq" id="WP_185076322.1">
    <property type="nucleotide sequence ID" value="NZ_JACHMB010000001.1"/>
</dbReference>
<dbReference type="AlphaFoldDB" id="A0A7W9GGJ1"/>
<keyword evidence="1" id="KW-0472">Membrane</keyword>
<proteinExistence type="predicted"/>
<keyword evidence="1" id="KW-1133">Transmembrane helix</keyword>
<evidence type="ECO:0000256" key="1">
    <source>
        <dbReference type="SAM" id="Phobius"/>
    </source>
</evidence>
<comment type="caution">
    <text evidence="2">The sequence shown here is derived from an EMBL/GenBank/DDBJ whole genome shotgun (WGS) entry which is preliminary data.</text>
</comment>